<gene>
    <name evidence="2" type="ORF">PG999_007778</name>
</gene>
<accession>A0AAW0QPF9</accession>
<proteinExistence type="predicted"/>
<dbReference type="AlphaFoldDB" id="A0AAW0QPF9"/>
<comment type="caution">
    <text evidence="2">The sequence shown here is derived from an EMBL/GenBank/DDBJ whole genome shotgun (WGS) entry which is preliminary data.</text>
</comment>
<reference evidence="2 3" key="1">
    <citation type="submission" date="2023-01" db="EMBL/GenBank/DDBJ databases">
        <title>Analysis of 21 Apiospora genomes using comparative genomics revels a genus with tremendous synthesis potential of carbohydrate active enzymes and secondary metabolites.</title>
        <authorList>
            <person name="Sorensen T."/>
        </authorList>
    </citation>
    <scope>NUCLEOTIDE SEQUENCE [LARGE SCALE GENOMIC DNA]</scope>
    <source>
        <strain evidence="2 3">CBS 117206</strain>
    </source>
</reference>
<evidence type="ECO:0000256" key="1">
    <source>
        <dbReference type="SAM" id="MobiDB-lite"/>
    </source>
</evidence>
<evidence type="ECO:0000313" key="3">
    <source>
        <dbReference type="Proteomes" id="UP001392437"/>
    </source>
</evidence>
<dbReference type="EMBL" id="JAQQWP010000007">
    <property type="protein sequence ID" value="KAK8109641.1"/>
    <property type="molecule type" value="Genomic_DNA"/>
</dbReference>
<feature type="compositionally biased region" description="Basic and acidic residues" evidence="1">
    <location>
        <begin position="61"/>
        <end position="70"/>
    </location>
</feature>
<feature type="compositionally biased region" description="Basic residues" evidence="1">
    <location>
        <begin position="74"/>
        <end position="92"/>
    </location>
</feature>
<keyword evidence="3" id="KW-1185">Reference proteome</keyword>
<organism evidence="2 3">
    <name type="scientific">Apiospora kogelbergensis</name>
    <dbReference type="NCBI Taxonomy" id="1337665"/>
    <lineage>
        <taxon>Eukaryota</taxon>
        <taxon>Fungi</taxon>
        <taxon>Dikarya</taxon>
        <taxon>Ascomycota</taxon>
        <taxon>Pezizomycotina</taxon>
        <taxon>Sordariomycetes</taxon>
        <taxon>Xylariomycetidae</taxon>
        <taxon>Amphisphaeriales</taxon>
        <taxon>Apiosporaceae</taxon>
        <taxon>Apiospora</taxon>
    </lineage>
</organism>
<name>A0AAW0QPF9_9PEZI</name>
<feature type="region of interest" description="Disordered" evidence="1">
    <location>
        <begin position="47"/>
        <end position="92"/>
    </location>
</feature>
<protein>
    <submittedName>
        <fullName evidence="2">Uncharacterized protein</fullName>
    </submittedName>
</protein>
<sequence>MASRYFLPASVAAYRVRRPMMESSSFVKSPGVRVATVDRRGRYHFSSRVPASQGAAVHTRPTADKVEGGSRVRTLGRKVRHPSRRRRRSGRA</sequence>
<evidence type="ECO:0000313" key="2">
    <source>
        <dbReference type="EMBL" id="KAK8109641.1"/>
    </source>
</evidence>
<dbReference type="Proteomes" id="UP001392437">
    <property type="component" value="Unassembled WGS sequence"/>
</dbReference>